<reference evidence="1 2" key="1">
    <citation type="journal article" date="2020" name="Nature">
        <title>Six reference-quality genomes reveal evolution of bat adaptations.</title>
        <authorList>
            <person name="Jebb D."/>
            <person name="Huang Z."/>
            <person name="Pippel M."/>
            <person name="Hughes G.M."/>
            <person name="Lavrichenko K."/>
            <person name="Devanna P."/>
            <person name="Winkler S."/>
            <person name="Jermiin L.S."/>
            <person name="Skirmuntt E.C."/>
            <person name="Katzourakis A."/>
            <person name="Burkitt-Gray L."/>
            <person name="Ray D.A."/>
            <person name="Sullivan K.A.M."/>
            <person name="Roscito J.G."/>
            <person name="Kirilenko B.M."/>
            <person name="Davalos L.M."/>
            <person name="Corthals A.P."/>
            <person name="Power M.L."/>
            <person name="Jones G."/>
            <person name="Ransome R.D."/>
            <person name="Dechmann D.K.N."/>
            <person name="Locatelli A.G."/>
            <person name="Puechmaille S.J."/>
            <person name="Fedrigo O."/>
            <person name="Jarvis E.D."/>
            <person name="Hiller M."/>
            <person name="Vernes S.C."/>
            <person name="Myers E.W."/>
            <person name="Teeling E.C."/>
        </authorList>
    </citation>
    <scope>NUCLEOTIDE SEQUENCE [LARGE SCALE GENOMIC DNA]</scope>
    <source>
        <strain evidence="1">MPipKuh1</strain>
        <tissue evidence="1">Flight muscle</tissue>
    </source>
</reference>
<name>A0A7J7YAJ3_PIPKU</name>
<sequence>MTKPETWYLLPPSDQSTPYGFFYFPSSPPAMPWYRMQPSLPFPPLLINSRIYLADQMVQNCQSDLLTCFQSPIRLLCSATVSELEPFAVSPANPPTPAILSTGPKPSPQDFHTFSSQTLHFSCRFLAAQRPPGSPTSPWWANIH</sequence>
<evidence type="ECO:0000313" key="2">
    <source>
        <dbReference type="Proteomes" id="UP000558488"/>
    </source>
</evidence>
<keyword evidence="2" id="KW-1185">Reference proteome</keyword>
<comment type="caution">
    <text evidence="1">The sequence shown here is derived from an EMBL/GenBank/DDBJ whole genome shotgun (WGS) entry which is preliminary data.</text>
</comment>
<dbReference type="AlphaFoldDB" id="A0A7J7YAJ3"/>
<accession>A0A7J7YAJ3</accession>
<dbReference type="EMBL" id="JACAGB010000006">
    <property type="protein sequence ID" value="KAF6358510.1"/>
    <property type="molecule type" value="Genomic_DNA"/>
</dbReference>
<organism evidence="1 2">
    <name type="scientific">Pipistrellus kuhlii</name>
    <name type="common">Kuhl's pipistrelle</name>
    <dbReference type="NCBI Taxonomy" id="59472"/>
    <lineage>
        <taxon>Eukaryota</taxon>
        <taxon>Metazoa</taxon>
        <taxon>Chordata</taxon>
        <taxon>Craniata</taxon>
        <taxon>Vertebrata</taxon>
        <taxon>Euteleostomi</taxon>
        <taxon>Mammalia</taxon>
        <taxon>Eutheria</taxon>
        <taxon>Laurasiatheria</taxon>
        <taxon>Chiroptera</taxon>
        <taxon>Yangochiroptera</taxon>
        <taxon>Vespertilionidae</taxon>
        <taxon>Pipistrellus</taxon>
    </lineage>
</organism>
<evidence type="ECO:0000313" key="1">
    <source>
        <dbReference type="EMBL" id="KAF6358510.1"/>
    </source>
</evidence>
<gene>
    <name evidence="1" type="ORF">mPipKuh1_010334</name>
</gene>
<protein>
    <submittedName>
        <fullName evidence="1">Uncharacterized protein</fullName>
    </submittedName>
</protein>
<proteinExistence type="predicted"/>
<dbReference type="Proteomes" id="UP000558488">
    <property type="component" value="Unassembled WGS sequence"/>
</dbReference>